<sequence>MINGRQCTYFHRLLLHKPQESVTGSVGITLNESAKAILPIVQTKMVGPKGREYTVNVLFDSGAEISLVRLSVVENLNLKGRHVHVTITKLDGEQEQIQTKRFQLQIKSLETNMLYQIQAIGLPTINEEIEEIPEGIDLQRLKLEHSDVKRGSGPLDLLIGLDLAQMHSGEMRQSGNLVARHSLLG</sequence>
<protein>
    <recommendedName>
        <fullName evidence="3">Peptidase A2 domain-containing protein</fullName>
    </recommendedName>
</protein>
<dbReference type="OrthoDB" id="10064859at2759"/>
<name>A0A9Q1C5S2_HOLLE</name>
<gene>
    <name evidence="1" type="ORF">HOLleu_15845</name>
</gene>
<evidence type="ECO:0000313" key="1">
    <source>
        <dbReference type="EMBL" id="KAJ8038421.1"/>
    </source>
</evidence>
<evidence type="ECO:0000313" key="2">
    <source>
        <dbReference type="Proteomes" id="UP001152320"/>
    </source>
</evidence>
<dbReference type="EMBL" id="JAIZAY010000007">
    <property type="protein sequence ID" value="KAJ8038421.1"/>
    <property type="molecule type" value="Genomic_DNA"/>
</dbReference>
<reference evidence="1" key="1">
    <citation type="submission" date="2021-10" db="EMBL/GenBank/DDBJ databases">
        <title>Tropical sea cucumber genome reveals ecological adaptation and Cuvierian tubules defense mechanism.</title>
        <authorList>
            <person name="Chen T."/>
        </authorList>
    </citation>
    <scope>NUCLEOTIDE SEQUENCE</scope>
    <source>
        <strain evidence="1">Nanhai2018</strain>
        <tissue evidence="1">Muscle</tissue>
    </source>
</reference>
<organism evidence="1 2">
    <name type="scientific">Holothuria leucospilota</name>
    <name type="common">Black long sea cucumber</name>
    <name type="synonym">Mertensiothuria leucospilota</name>
    <dbReference type="NCBI Taxonomy" id="206669"/>
    <lineage>
        <taxon>Eukaryota</taxon>
        <taxon>Metazoa</taxon>
        <taxon>Echinodermata</taxon>
        <taxon>Eleutherozoa</taxon>
        <taxon>Echinozoa</taxon>
        <taxon>Holothuroidea</taxon>
        <taxon>Aspidochirotacea</taxon>
        <taxon>Aspidochirotida</taxon>
        <taxon>Holothuriidae</taxon>
        <taxon>Holothuria</taxon>
    </lineage>
</organism>
<dbReference type="InterPro" id="IPR001969">
    <property type="entry name" value="Aspartic_peptidase_AS"/>
</dbReference>
<dbReference type="Gene3D" id="2.40.70.10">
    <property type="entry name" value="Acid Proteases"/>
    <property type="match status" value="1"/>
</dbReference>
<keyword evidence="2" id="KW-1185">Reference proteome</keyword>
<evidence type="ECO:0008006" key="3">
    <source>
        <dbReference type="Google" id="ProtNLM"/>
    </source>
</evidence>
<proteinExistence type="predicted"/>
<dbReference type="AlphaFoldDB" id="A0A9Q1C5S2"/>
<dbReference type="Proteomes" id="UP001152320">
    <property type="component" value="Chromosome 7"/>
</dbReference>
<dbReference type="InterPro" id="IPR021109">
    <property type="entry name" value="Peptidase_aspartic_dom_sf"/>
</dbReference>
<comment type="caution">
    <text evidence="1">The sequence shown here is derived from an EMBL/GenBank/DDBJ whole genome shotgun (WGS) entry which is preliminary data.</text>
</comment>
<dbReference type="GO" id="GO:0006508">
    <property type="term" value="P:proteolysis"/>
    <property type="evidence" value="ECO:0007669"/>
    <property type="project" value="InterPro"/>
</dbReference>
<dbReference type="PROSITE" id="PS00141">
    <property type="entry name" value="ASP_PROTEASE"/>
    <property type="match status" value="1"/>
</dbReference>
<accession>A0A9Q1C5S2</accession>
<dbReference type="GO" id="GO:0004190">
    <property type="term" value="F:aspartic-type endopeptidase activity"/>
    <property type="evidence" value="ECO:0007669"/>
    <property type="project" value="InterPro"/>
</dbReference>